<organism evidence="2 3">
    <name type="scientific">Bonamia ostreae</name>
    <dbReference type="NCBI Taxonomy" id="126728"/>
    <lineage>
        <taxon>Eukaryota</taxon>
        <taxon>Sar</taxon>
        <taxon>Rhizaria</taxon>
        <taxon>Endomyxa</taxon>
        <taxon>Ascetosporea</taxon>
        <taxon>Haplosporida</taxon>
        <taxon>Bonamia</taxon>
    </lineage>
</organism>
<evidence type="ECO:0000313" key="2">
    <source>
        <dbReference type="EMBL" id="MES1923658.1"/>
    </source>
</evidence>
<feature type="non-terminal residue" evidence="2">
    <location>
        <position position="1"/>
    </location>
</feature>
<sequence length="66" mass="7371">HTMYLSFYGLSLAIVYHVGVPKIMSLPLLNSSTTNVMIIFTCPALQNTLYPPEYTLLSEGVHFGKH</sequence>
<dbReference type="EMBL" id="JBDODL010007500">
    <property type="protein sequence ID" value="MES1923658.1"/>
    <property type="molecule type" value="Genomic_DNA"/>
</dbReference>
<keyword evidence="1" id="KW-1133">Transmembrane helix</keyword>
<proteinExistence type="predicted"/>
<gene>
    <name evidence="2" type="ORF">MHBO_005276</name>
</gene>
<feature type="non-terminal residue" evidence="2">
    <location>
        <position position="66"/>
    </location>
</feature>
<evidence type="ECO:0000256" key="1">
    <source>
        <dbReference type="SAM" id="Phobius"/>
    </source>
</evidence>
<protein>
    <submittedName>
        <fullName evidence="2">Uncharacterized protein</fullName>
    </submittedName>
</protein>
<reference evidence="2 3" key="1">
    <citation type="journal article" date="2024" name="BMC Biol.">
        <title>Comparative genomics of Ascetosporea gives new insight into the evolutionary basis for animal parasitism in Rhizaria.</title>
        <authorList>
            <person name="Hiltunen Thoren M."/>
            <person name="Onut-Brannstrom I."/>
            <person name="Alfjorden A."/>
            <person name="Peckova H."/>
            <person name="Swords F."/>
            <person name="Hooper C."/>
            <person name="Holzer A.S."/>
            <person name="Bass D."/>
            <person name="Burki F."/>
        </authorList>
    </citation>
    <scope>NUCLEOTIDE SEQUENCE [LARGE SCALE GENOMIC DNA]</scope>
    <source>
        <strain evidence="2">20-A016</strain>
    </source>
</reference>
<name>A0ABV2AVF7_9EUKA</name>
<keyword evidence="3" id="KW-1185">Reference proteome</keyword>
<accession>A0ABV2AVF7</accession>
<comment type="caution">
    <text evidence="2">The sequence shown here is derived from an EMBL/GenBank/DDBJ whole genome shotgun (WGS) entry which is preliminary data.</text>
</comment>
<feature type="transmembrane region" description="Helical" evidence="1">
    <location>
        <begin position="6"/>
        <end position="29"/>
    </location>
</feature>
<keyword evidence="1" id="KW-0812">Transmembrane</keyword>
<dbReference type="Proteomes" id="UP001439008">
    <property type="component" value="Unassembled WGS sequence"/>
</dbReference>
<evidence type="ECO:0000313" key="3">
    <source>
        <dbReference type="Proteomes" id="UP001439008"/>
    </source>
</evidence>
<keyword evidence="1" id="KW-0472">Membrane</keyword>